<keyword evidence="1" id="KW-0812">Transmembrane</keyword>
<gene>
    <name evidence="2" type="ORF">C8P68_101409</name>
</gene>
<dbReference type="OrthoDB" id="639802at2"/>
<dbReference type="InterPro" id="IPR035986">
    <property type="entry name" value="PKD_dom_sf"/>
</dbReference>
<reference evidence="2 3" key="1">
    <citation type="submission" date="2018-04" db="EMBL/GenBank/DDBJ databases">
        <title>Genomic Encyclopedia of Archaeal and Bacterial Type Strains, Phase II (KMG-II): from individual species to whole genera.</title>
        <authorList>
            <person name="Goeker M."/>
        </authorList>
    </citation>
    <scope>NUCLEOTIDE SEQUENCE [LARGE SCALE GENOMIC DNA]</scope>
    <source>
        <strain evidence="2 3">DSM 26809</strain>
    </source>
</reference>
<proteinExistence type="predicted"/>
<evidence type="ECO:0000256" key="1">
    <source>
        <dbReference type="SAM" id="Phobius"/>
    </source>
</evidence>
<keyword evidence="3" id="KW-1185">Reference proteome</keyword>
<dbReference type="RefSeq" id="WP_107826591.1">
    <property type="nucleotide sequence ID" value="NZ_CP160205.1"/>
</dbReference>
<accession>A0A2T5JFN8</accession>
<dbReference type="SUPFAM" id="SSF49299">
    <property type="entry name" value="PKD domain"/>
    <property type="match status" value="1"/>
</dbReference>
<comment type="caution">
    <text evidence="2">The sequence shown here is derived from an EMBL/GenBank/DDBJ whole genome shotgun (WGS) entry which is preliminary data.</text>
</comment>
<protein>
    <submittedName>
        <fullName evidence="2">Uncharacterized protein</fullName>
    </submittedName>
</protein>
<evidence type="ECO:0000313" key="2">
    <source>
        <dbReference type="EMBL" id="PTR01176.1"/>
    </source>
</evidence>
<dbReference type="EMBL" id="QAOQ01000001">
    <property type="protein sequence ID" value="PTR01176.1"/>
    <property type="molecule type" value="Genomic_DNA"/>
</dbReference>
<dbReference type="Proteomes" id="UP000244168">
    <property type="component" value="Unassembled WGS sequence"/>
</dbReference>
<keyword evidence="1" id="KW-0472">Membrane</keyword>
<name>A0A2T5JFN8_9SPHI</name>
<dbReference type="AlphaFoldDB" id="A0A2T5JFN8"/>
<keyword evidence="1" id="KW-1133">Transmembrane helix</keyword>
<feature type="transmembrane region" description="Helical" evidence="1">
    <location>
        <begin position="104"/>
        <end position="124"/>
    </location>
</feature>
<organism evidence="2 3">
    <name type="scientific">Mucilaginibacter yixingensis</name>
    <dbReference type="NCBI Taxonomy" id="1295612"/>
    <lineage>
        <taxon>Bacteria</taxon>
        <taxon>Pseudomonadati</taxon>
        <taxon>Bacteroidota</taxon>
        <taxon>Sphingobacteriia</taxon>
        <taxon>Sphingobacteriales</taxon>
        <taxon>Sphingobacteriaceae</taxon>
        <taxon>Mucilaginibacter</taxon>
    </lineage>
</organism>
<sequence>MNKKALLNEIVQCCETRFDRGSAQYWRQSDFNELSKEIQRETKVSISLSTLKRIFGKTAMDDDYVPQQATIEALKSYGKYVAAVKQPPIISGNKITQSRYSRGLLVIGLCIFVLIIGLLIWQVFKPANNKMASIKLERMEGILPATAFFDIRSSDTSDSLFVDFGDRSPIIYIKPGQKRCTHIYLFPGIFDVVLQTRKEMLNTVKTYVHSDRWIGMGFHRQRDLQNHYYEFPAVKVGKDSLFHISNVQLQKVGLDTTTSNFTRLCNFTSVGAGADDFIFETSVKNNLLEKGIYCHSVQFNIHGQNGSIRFQLVNPGCSSHVWNIISEQTYQGAENNLSQFVIDLERWNTLRLVNRKKHVVLSVNGKQIYAGSYQKSLGELKGLSVEFEGTGFVKSCTLTTIDGKPLYRF</sequence>
<evidence type="ECO:0000313" key="3">
    <source>
        <dbReference type="Proteomes" id="UP000244168"/>
    </source>
</evidence>